<organism evidence="11 12">
    <name type="scientific">Microvenator marinus</name>
    <dbReference type="NCBI Taxonomy" id="2600177"/>
    <lineage>
        <taxon>Bacteria</taxon>
        <taxon>Deltaproteobacteria</taxon>
        <taxon>Bradymonadales</taxon>
        <taxon>Microvenatoraceae</taxon>
        <taxon>Microvenator</taxon>
    </lineage>
</organism>
<dbReference type="KEGG" id="bbae:FRD01_07465"/>
<evidence type="ECO:0000256" key="5">
    <source>
        <dbReference type="HAMAP-Rule" id="MF_00013"/>
    </source>
</evidence>
<dbReference type="GO" id="GO:0009249">
    <property type="term" value="P:protein lipoylation"/>
    <property type="evidence" value="ECO:0007669"/>
    <property type="project" value="InterPro"/>
</dbReference>
<keyword evidence="2 5" id="KW-0808">Transferase</keyword>
<dbReference type="InterPro" id="IPR000544">
    <property type="entry name" value="Octanoyltransferase"/>
</dbReference>
<feature type="binding site" evidence="5 8">
    <location>
        <begin position="158"/>
        <end position="160"/>
    </location>
    <ligand>
        <name>substrate</name>
    </ligand>
</feature>
<name>A0A5B8XN80_9DELT</name>
<accession>A0A5B8XN80</accession>
<dbReference type="PROSITE" id="PS01313">
    <property type="entry name" value="LIPB"/>
    <property type="match status" value="1"/>
</dbReference>
<evidence type="ECO:0000313" key="12">
    <source>
        <dbReference type="Proteomes" id="UP000321595"/>
    </source>
</evidence>
<dbReference type="OrthoDB" id="9787061at2"/>
<dbReference type="HAMAP" id="MF_00013">
    <property type="entry name" value="LipB"/>
    <property type="match status" value="1"/>
</dbReference>
<comment type="miscellaneous">
    <text evidence="5">In the reaction, the free carboxyl group of octanoic acid is attached via an amide linkage to the epsilon-amino group of a specific lysine residue of lipoyl domains of lipoate-dependent enzymes.</text>
</comment>
<dbReference type="GO" id="GO:0005737">
    <property type="term" value="C:cytoplasm"/>
    <property type="evidence" value="ECO:0007669"/>
    <property type="project" value="UniProtKB-SubCell"/>
</dbReference>
<feature type="site" description="Lowers pKa of active site Cys" evidence="5 9">
    <location>
        <position position="142"/>
    </location>
</feature>
<evidence type="ECO:0000256" key="2">
    <source>
        <dbReference type="ARBA" id="ARBA00022679"/>
    </source>
</evidence>
<evidence type="ECO:0000256" key="9">
    <source>
        <dbReference type="PIRSR" id="PIRSR016262-3"/>
    </source>
</evidence>
<keyword evidence="5" id="KW-0963">Cytoplasm</keyword>
<dbReference type="InterPro" id="IPR004143">
    <property type="entry name" value="BPL_LPL_catalytic"/>
</dbReference>
<feature type="domain" description="BPL/LPL catalytic" evidence="10">
    <location>
        <begin position="31"/>
        <end position="213"/>
    </location>
</feature>
<evidence type="ECO:0000256" key="8">
    <source>
        <dbReference type="PIRSR" id="PIRSR016262-2"/>
    </source>
</evidence>
<feature type="binding site" evidence="5 8">
    <location>
        <begin position="145"/>
        <end position="147"/>
    </location>
    <ligand>
        <name>substrate</name>
    </ligand>
</feature>
<keyword evidence="12" id="KW-1185">Reference proteome</keyword>
<evidence type="ECO:0000256" key="7">
    <source>
        <dbReference type="PIRSR" id="PIRSR016262-1"/>
    </source>
</evidence>
<evidence type="ECO:0000256" key="3">
    <source>
        <dbReference type="ARBA" id="ARBA00023315"/>
    </source>
</evidence>
<dbReference type="PANTHER" id="PTHR10993:SF7">
    <property type="entry name" value="LIPOYLTRANSFERASE 2, MITOCHONDRIAL-RELATED"/>
    <property type="match status" value="1"/>
</dbReference>
<comment type="function">
    <text evidence="4 5 6">Catalyzes the transfer of endogenously produced octanoic acid from octanoyl-acyl-carrier-protein onto the lipoyl domains of lipoate-dependent enzymes. Lipoyl-ACP can also act as a substrate although octanoyl-ACP is likely to be the physiological substrate.</text>
</comment>
<evidence type="ECO:0000259" key="10">
    <source>
        <dbReference type="PROSITE" id="PS51733"/>
    </source>
</evidence>
<dbReference type="AlphaFoldDB" id="A0A5B8XN80"/>
<dbReference type="EMBL" id="CP042467">
    <property type="protein sequence ID" value="QED27080.1"/>
    <property type="molecule type" value="Genomic_DNA"/>
</dbReference>
<keyword evidence="3 5" id="KW-0012">Acyltransferase</keyword>
<dbReference type="SUPFAM" id="SSF55681">
    <property type="entry name" value="Class II aaRS and biotin synthetases"/>
    <property type="match status" value="1"/>
</dbReference>
<dbReference type="Pfam" id="PF21948">
    <property type="entry name" value="LplA-B_cat"/>
    <property type="match status" value="1"/>
</dbReference>
<dbReference type="GO" id="GO:0033819">
    <property type="term" value="F:lipoyl(octanoyl) transferase activity"/>
    <property type="evidence" value="ECO:0007669"/>
    <property type="project" value="UniProtKB-EC"/>
</dbReference>
<comment type="similarity">
    <text evidence="5 6">Belongs to the LipB family.</text>
</comment>
<proteinExistence type="inferred from homology"/>
<protein>
    <recommendedName>
        <fullName evidence="5 6">Octanoyltransferase</fullName>
        <ecNumber evidence="5 6">2.3.1.181</ecNumber>
    </recommendedName>
    <alternativeName>
        <fullName evidence="5">Lipoate-protein ligase B</fullName>
    </alternativeName>
    <alternativeName>
        <fullName evidence="5">Lipoyl/octanoyl transferase</fullName>
    </alternativeName>
    <alternativeName>
        <fullName evidence="5">Octanoyl-[acyl-carrier-protein]-protein N-octanoyltransferase</fullName>
    </alternativeName>
</protein>
<evidence type="ECO:0000256" key="4">
    <source>
        <dbReference type="ARBA" id="ARBA00024732"/>
    </source>
</evidence>
<dbReference type="PANTHER" id="PTHR10993">
    <property type="entry name" value="OCTANOYLTRANSFERASE"/>
    <property type="match status" value="1"/>
</dbReference>
<sequence length="232" mass="25492">MNLKCVSLGVVPYGQALALQLRLREELIATPEDPGWLLFLEHPGTVTLGKRGKMEDLVAREYMRNQGIEVFKVDRGGEATYHGPGQLIVYPIVRLEVLKLGVVDLIRGLAQCLADVCSEYGAKVAYDKEHPGLWTDETPPRKMASVGMRVSGGITTHGAAINLVNDLTPFSWIVACGMPGAPVVKLSDFSNLKLEDFRGKVQTRLGEFLGFQLIETPLELPEASDWVKGLDF</sequence>
<reference evidence="11 12" key="1">
    <citation type="submission" date="2019-08" db="EMBL/GenBank/DDBJ databases">
        <authorList>
            <person name="Liang Q."/>
        </authorList>
    </citation>
    <scope>NUCLEOTIDE SEQUENCE [LARGE SCALE GENOMIC DNA]</scope>
    <source>
        <strain evidence="11 12">V1718</strain>
    </source>
</reference>
<feature type="active site" description="Acyl-thioester intermediate" evidence="5 7">
    <location>
        <position position="176"/>
    </location>
</feature>
<dbReference type="PIRSF" id="PIRSF016262">
    <property type="entry name" value="LPLase"/>
    <property type="match status" value="1"/>
</dbReference>
<evidence type="ECO:0000256" key="6">
    <source>
        <dbReference type="PIRNR" id="PIRNR016262"/>
    </source>
</evidence>
<comment type="catalytic activity">
    <reaction evidence="5 6">
        <text>octanoyl-[ACP] + L-lysyl-[protein] = N(6)-octanoyl-L-lysyl-[protein] + holo-[ACP] + H(+)</text>
        <dbReference type="Rhea" id="RHEA:17665"/>
        <dbReference type="Rhea" id="RHEA-COMP:9636"/>
        <dbReference type="Rhea" id="RHEA-COMP:9685"/>
        <dbReference type="Rhea" id="RHEA-COMP:9752"/>
        <dbReference type="Rhea" id="RHEA-COMP:9928"/>
        <dbReference type="ChEBI" id="CHEBI:15378"/>
        <dbReference type="ChEBI" id="CHEBI:29969"/>
        <dbReference type="ChEBI" id="CHEBI:64479"/>
        <dbReference type="ChEBI" id="CHEBI:78463"/>
        <dbReference type="ChEBI" id="CHEBI:78809"/>
        <dbReference type="EC" id="2.3.1.181"/>
    </reaction>
</comment>
<gene>
    <name evidence="5 11" type="primary">lipB</name>
    <name evidence="11" type="ORF">FRD01_07465</name>
</gene>
<dbReference type="Proteomes" id="UP000321595">
    <property type="component" value="Chromosome"/>
</dbReference>
<evidence type="ECO:0000256" key="1">
    <source>
        <dbReference type="ARBA" id="ARBA00004821"/>
    </source>
</evidence>
<comment type="subcellular location">
    <subcellularLocation>
        <location evidence="5">Cytoplasm</location>
    </subcellularLocation>
</comment>
<dbReference type="NCBIfam" id="TIGR00214">
    <property type="entry name" value="lipB"/>
    <property type="match status" value="1"/>
</dbReference>
<dbReference type="Gene3D" id="3.30.930.10">
    <property type="entry name" value="Bira Bifunctional Protein, Domain 2"/>
    <property type="match status" value="1"/>
</dbReference>
<dbReference type="InterPro" id="IPR045864">
    <property type="entry name" value="aa-tRNA-synth_II/BPL/LPL"/>
</dbReference>
<feature type="binding site" evidence="5 8">
    <location>
        <begin position="75"/>
        <end position="82"/>
    </location>
    <ligand>
        <name>substrate</name>
    </ligand>
</feature>
<dbReference type="UniPathway" id="UPA00538">
    <property type="reaction ID" value="UER00592"/>
</dbReference>
<dbReference type="CDD" id="cd16444">
    <property type="entry name" value="LipB"/>
    <property type="match status" value="1"/>
</dbReference>
<dbReference type="RefSeq" id="WP_146958765.1">
    <property type="nucleotide sequence ID" value="NZ_CP042467.1"/>
</dbReference>
<evidence type="ECO:0000313" key="11">
    <source>
        <dbReference type="EMBL" id="QED27080.1"/>
    </source>
</evidence>
<dbReference type="EC" id="2.3.1.181" evidence="5 6"/>
<dbReference type="InterPro" id="IPR020605">
    <property type="entry name" value="Octanoyltransferase_CS"/>
</dbReference>
<dbReference type="PROSITE" id="PS51733">
    <property type="entry name" value="BPL_LPL_CATALYTIC"/>
    <property type="match status" value="1"/>
</dbReference>
<comment type="pathway">
    <text evidence="1 5 6">Protein modification; protein lipoylation via endogenous pathway; protein N(6)-(lipoyl)lysine from octanoyl-[acyl-carrier-protein]: step 1/2.</text>
</comment>